<feature type="compositionally biased region" description="Polar residues" evidence="1">
    <location>
        <begin position="38"/>
        <end position="48"/>
    </location>
</feature>
<accession>A0A0A9CGJ4</accession>
<organism evidence="2">
    <name type="scientific">Arundo donax</name>
    <name type="common">Giant reed</name>
    <name type="synonym">Donax arundinaceus</name>
    <dbReference type="NCBI Taxonomy" id="35708"/>
    <lineage>
        <taxon>Eukaryota</taxon>
        <taxon>Viridiplantae</taxon>
        <taxon>Streptophyta</taxon>
        <taxon>Embryophyta</taxon>
        <taxon>Tracheophyta</taxon>
        <taxon>Spermatophyta</taxon>
        <taxon>Magnoliopsida</taxon>
        <taxon>Liliopsida</taxon>
        <taxon>Poales</taxon>
        <taxon>Poaceae</taxon>
        <taxon>PACMAD clade</taxon>
        <taxon>Arundinoideae</taxon>
        <taxon>Arundineae</taxon>
        <taxon>Arundo</taxon>
    </lineage>
</organism>
<reference evidence="2" key="2">
    <citation type="journal article" date="2015" name="Data Brief">
        <title>Shoot transcriptome of the giant reed, Arundo donax.</title>
        <authorList>
            <person name="Barrero R.A."/>
            <person name="Guerrero F.D."/>
            <person name="Moolhuijzen P."/>
            <person name="Goolsby J.A."/>
            <person name="Tidwell J."/>
            <person name="Bellgard S.E."/>
            <person name="Bellgard M.I."/>
        </authorList>
    </citation>
    <scope>NUCLEOTIDE SEQUENCE</scope>
    <source>
        <tissue evidence="2">Shoot tissue taken approximately 20 cm above the soil surface</tissue>
    </source>
</reference>
<evidence type="ECO:0000313" key="2">
    <source>
        <dbReference type="EMBL" id="JAD73573.1"/>
    </source>
</evidence>
<feature type="region of interest" description="Disordered" evidence="1">
    <location>
        <begin position="35"/>
        <end position="55"/>
    </location>
</feature>
<dbReference type="EMBL" id="GBRH01224322">
    <property type="protein sequence ID" value="JAD73573.1"/>
    <property type="molecule type" value="Transcribed_RNA"/>
</dbReference>
<sequence>MDSEAETKNRLYVASMVSTTSFLPSLRKSLGGCVEPLQMSSKSGSRKQPSPMPKG</sequence>
<dbReference type="AlphaFoldDB" id="A0A0A9CGJ4"/>
<reference evidence="2" key="1">
    <citation type="submission" date="2014-09" db="EMBL/GenBank/DDBJ databases">
        <authorList>
            <person name="Magalhaes I.L.F."/>
            <person name="Oliveira U."/>
            <person name="Santos F.R."/>
            <person name="Vidigal T.H.D.A."/>
            <person name="Brescovit A.D."/>
            <person name="Santos A.J."/>
        </authorList>
    </citation>
    <scope>NUCLEOTIDE SEQUENCE</scope>
    <source>
        <tissue evidence="2">Shoot tissue taken approximately 20 cm above the soil surface</tissue>
    </source>
</reference>
<name>A0A0A9CGJ4_ARUDO</name>
<evidence type="ECO:0000256" key="1">
    <source>
        <dbReference type="SAM" id="MobiDB-lite"/>
    </source>
</evidence>
<proteinExistence type="predicted"/>
<protein>
    <submittedName>
        <fullName evidence="2">Uncharacterized protein</fullName>
    </submittedName>
</protein>